<dbReference type="EMBL" id="GBRH01169926">
    <property type="protein sequence ID" value="JAE27970.1"/>
    <property type="molecule type" value="Transcribed_RNA"/>
</dbReference>
<evidence type="ECO:0000313" key="1">
    <source>
        <dbReference type="EMBL" id="JAE27970.1"/>
    </source>
</evidence>
<reference evidence="1" key="1">
    <citation type="submission" date="2014-09" db="EMBL/GenBank/DDBJ databases">
        <authorList>
            <person name="Magalhaes I.L.F."/>
            <person name="Oliveira U."/>
            <person name="Santos F.R."/>
            <person name="Vidigal T.H.D.A."/>
            <person name="Brescovit A.D."/>
            <person name="Santos A.J."/>
        </authorList>
    </citation>
    <scope>NUCLEOTIDE SEQUENCE</scope>
    <source>
        <tissue evidence="1">Shoot tissue taken approximately 20 cm above the soil surface</tissue>
    </source>
</reference>
<protein>
    <submittedName>
        <fullName evidence="1">Uncharacterized protein</fullName>
    </submittedName>
</protein>
<name>A0A0A9GS39_ARUDO</name>
<proteinExistence type="predicted"/>
<organism evidence="1">
    <name type="scientific">Arundo donax</name>
    <name type="common">Giant reed</name>
    <name type="synonym">Donax arundinaceus</name>
    <dbReference type="NCBI Taxonomy" id="35708"/>
    <lineage>
        <taxon>Eukaryota</taxon>
        <taxon>Viridiplantae</taxon>
        <taxon>Streptophyta</taxon>
        <taxon>Embryophyta</taxon>
        <taxon>Tracheophyta</taxon>
        <taxon>Spermatophyta</taxon>
        <taxon>Magnoliopsida</taxon>
        <taxon>Liliopsida</taxon>
        <taxon>Poales</taxon>
        <taxon>Poaceae</taxon>
        <taxon>PACMAD clade</taxon>
        <taxon>Arundinoideae</taxon>
        <taxon>Arundineae</taxon>
        <taxon>Arundo</taxon>
    </lineage>
</organism>
<accession>A0A0A9GS39</accession>
<reference evidence="1" key="2">
    <citation type="journal article" date="2015" name="Data Brief">
        <title>Shoot transcriptome of the giant reed, Arundo donax.</title>
        <authorList>
            <person name="Barrero R.A."/>
            <person name="Guerrero F.D."/>
            <person name="Moolhuijzen P."/>
            <person name="Goolsby J.A."/>
            <person name="Tidwell J."/>
            <person name="Bellgard S.E."/>
            <person name="Bellgard M.I."/>
        </authorList>
    </citation>
    <scope>NUCLEOTIDE SEQUENCE</scope>
    <source>
        <tissue evidence="1">Shoot tissue taken approximately 20 cm above the soil surface</tissue>
    </source>
</reference>
<dbReference type="AlphaFoldDB" id="A0A0A9GS39"/>
<sequence length="19" mass="2199">MLSIYCYFIVRSKSARASC</sequence>